<feature type="compositionally biased region" description="Acidic residues" evidence="9">
    <location>
        <begin position="462"/>
        <end position="474"/>
    </location>
</feature>
<protein>
    <recommendedName>
        <fullName evidence="11">MAGE domain-containing protein</fullName>
    </recommendedName>
</protein>
<feature type="compositionally biased region" description="Polar residues" evidence="9">
    <location>
        <begin position="433"/>
        <end position="453"/>
    </location>
</feature>
<dbReference type="GO" id="GO:0005743">
    <property type="term" value="C:mitochondrial inner membrane"/>
    <property type="evidence" value="ECO:0007669"/>
    <property type="project" value="UniProtKB-SubCell"/>
</dbReference>
<keyword evidence="5" id="KW-0999">Mitochondrion inner membrane</keyword>
<dbReference type="eggNOG" id="KOG1589">
    <property type="taxonomic scope" value="Eukaryota"/>
</dbReference>
<dbReference type="Proteomes" id="UP000030693">
    <property type="component" value="Unassembled WGS sequence"/>
</dbReference>
<feature type="domain" description="MAGE" evidence="11">
    <location>
        <begin position="152"/>
        <end position="411"/>
    </location>
</feature>
<evidence type="ECO:0000256" key="1">
    <source>
        <dbReference type="ARBA" id="ARBA00004448"/>
    </source>
</evidence>
<evidence type="ECO:0000256" key="9">
    <source>
        <dbReference type="SAM" id="MobiDB-lite"/>
    </source>
</evidence>
<sequence length="558" mass="59186">MSSAPAANASFANRARAFINHPAGPLTIHFWAPAAKWVLVLAGIRDINRPAENLSMLQSAGLASTGFIWARYSTQITPINYSLMVVNLFVGFTGLYQVVRILKASWARYSTQITPINYSLMVVNLFVGFTGLYQVVRILKCVMPSCRLPRSTADMCVAHARAALFDAFGPDLVPVPMDNTQADEPMTQGTQRSTQGSQSGAPSTTKQATFILRSVVNPPFRLSLLLGRRDPYASAPPTPSLPQSEALSKTDARLAVWPAIPAPTPDHPPPRRPAGDVSPALAGLGHLVCLFILLRSGTPVTFTEILAYLTRLGIGVPSDTTGLPSLASASDQGGEDHHTGPAGPTHPELGSLEVALQQLVDARYLAPLRGRAAAQHQALSQMAAGQAASSGGGTSASGESSVRYYVWGPRALGTLCPRRMLAFAGRIVGGAHQSTGRPLGASPTQLDTPSGPGTPSHAAPSDDVDMDSVGDDGSEGGSSSNSPEINRIRVTSTRESLRPVSTQHDARPATEDPYHAAIDPMDTSRVGPEILEASDRLYRAWPFSLAGRLPNPAPFRFQ</sequence>
<proteinExistence type="inferred from homology"/>
<dbReference type="Pfam" id="PF01454">
    <property type="entry name" value="MAGE"/>
    <property type="match status" value="1"/>
</dbReference>
<gene>
    <name evidence="12" type="ORF">H696_00140</name>
</gene>
<keyword evidence="3" id="KW-0813">Transport</keyword>
<dbReference type="GeneID" id="20524865"/>
<dbReference type="EMBL" id="KB932201">
    <property type="protein sequence ID" value="KCV72549.1"/>
    <property type="molecule type" value="Genomic_DNA"/>
</dbReference>
<feature type="region of interest" description="Disordered" evidence="9">
    <location>
        <begin position="323"/>
        <end position="348"/>
    </location>
</feature>
<feature type="transmembrane region" description="Helical" evidence="10">
    <location>
        <begin position="78"/>
        <end position="96"/>
    </location>
</feature>
<keyword evidence="8 10" id="KW-0472">Membrane</keyword>
<feature type="region of interest" description="Disordered" evidence="9">
    <location>
        <begin position="433"/>
        <end position="521"/>
    </location>
</feature>
<keyword evidence="4 10" id="KW-0812">Transmembrane</keyword>
<evidence type="ECO:0000313" key="13">
    <source>
        <dbReference type="Proteomes" id="UP000030693"/>
    </source>
</evidence>
<dbReference type="InterPro" id="IPR005336">
    <property type="entry name" value="MPC"/>
</dbReference>
<reference evidence="12" key="1">
    <citation type="submission" date="2013-04" db="EMBL/GenBank/DDBJ databases">
        <title>The Genome Sequence of Fonticula alba ATCC 38817.</title>
        <authorList>
            <consortium name="The Broad Institute Genomics Platform"/>
            <person name="Russ C."/>
            <person name="Cuomo C."/>
            <person name="Burger G."/>
            <person name="Gray M.W."/>
            <person name="Holland P.W.H."/>
            <person name="King N."/>
            <person name="Lang F.B.F."/>
            <person name="Roger A.J."/>
            <person name="Ruiz-Trillo I."/>
            <person name="Brown M."/>
            <person name="Walker B."/>
            <person name="Young S."/>
            <person name="Zeng Q."/>
            <person name="Gargeya S."/>
            <person name="Fitzgerald M."/>
            <person name="Haas B."/>
            <person name="Abouelleil A."/>
            <person name="Allen A.W."/>
            <person name="Alvarado L."/>
            <person name="Arachchi H.M."/>
            <person name="Berlin A.M."/>
            <person name="Chapman S.B."/>
            <person name="Gainer-Dewar J."/>
            <person name="Goldberg J."/>
            <person name="Griggs A."/>
            <person name="Gujja S."/>
            <person name="Hansen M."/>
            <person name="Howarth C."/>
            <person name="Imamovic A."/>
            <person name="Ireland A."/>
            <person name="Larimer J."/>
            <person name="McCowan C."/>
            <person name="Murphy C."/>
            <person name="Pearson M."/>
            <person name="Poon T.W."/>
            <person name="Priest M."/>
            <person name="Roberts A."/>
            <person name="Saif S."/>
            <person name="Shea T."/>
            <person name="Sisk P."/>
            <person name="Sykes S."/>
            <person name="Wortman J."/>
            <person name="Nusbaum C."/>
            <person name="Birren B."/>
        </authorList>
    </citation>
    <scope>NUCLEOTIDE SEQUENCE [LARGE SCALE GENOMIC DNA]</scope>
    <source>
        <strain evidence="12">ATCC 38817</strain>
    </source>
</reference>
<evidence type="ECO:0000313" key="12">
    <source>
        <dbReference type="EMBL" id="KCV72549.1"/>
    </source>
</evidence>
<feature type="region of interest" description="Disordered" evidence="9">
    <location>
        <begin position="176"/>
        <end position="203"/>
    </location>
</feature>
<evidence type="ECO:0000256" key="10">
    <source>
        <dbReference type="SAM" id="Phobius"/>
    </source>
</evidence>
<evidence type="ECO:0000256" key="5">
    <source>
        <dbReference type="ARBA" id="ARBA00022792"/>
    </source>
</evidence>
<evidence type="ECO:0000256" key="4">
    <source>
        <dbReference type="ARBA" id="ARBA00022692"/>
    </source>
</evidence>
<feature type="compositionally biased region" description="Polar residues" evidence="9">
    <location>
        <begin position="481"/>
        <end position="503"/>
    </location>
</feature>
<accession>A0A058ZDW1</accession>
<dbReference type="STRING" id="691883.A0A058ZDW1"/>
<dbReference type="InterPro" id="IPR002190">
    <property type="entry name" value="MHD_dom"/>
</dbReference>
<comment type="subcellular location">
    <subcellularLocation>
        <location evidence="1">Mitochondrion inner membrane</location>
        <topology evidence="1">Multi-pass membrane protein</topology>
    </subcellularLocation>
</comment>
<keyword evidence="6 10" id="KW-1133">Transmembrane helix</keyword>
<evidence type="ECO:0000256" key="2">
    <source>
        <dbReference type="ARBA" id="ARBA00006416"/>
    </source>
</evidence>
<keyword evidence="13" id="KW-1185">Reference proteome</keyword>
<evidence type="ECO:0000259" key="11">
    <source>
        <dbReference type="Pfam" id="PF01454"/>
    </source>
</evidence>
<evidence type="ECO:0000256" key="6">
    <source>
        <dbReference type="ARBA" id="ARBA00022989"/>
    </source>
</evidence>
<dbReference type="GO" id="GO:0006850">
    <property type="term" value="P:pyruvate import into mitochondria"/>
    <property type="evidence" value="ECO:0007669"/>
    <property type="project" value="InterPro"/>
</dbReference>
<dbReference type="OrthoDB" id="869189at2759"/>
<comment type="similarity">
    <text evidence="2">Belongs to the mitochondrial pyruvate carrier (MPC) (TC 2.A.105) family.</text>
</comment>
<dbReference type="RefSeq" id="XP_009492250.1">
    <property type="nucleotide sequence ID" value="XM_009493975.1"/>
</dbReference>
<organism evidence="12">
    <name type="scientific">Fonticula alba</name>
    <name type="common">Slime mold</name>
    <dbReference type="NCBI Taxonomy" id="691883"/>
    <lineage>
        <taxon>Eukaryota</taxon>
        <taxon>Rotosphaerida</taxon>
        <taxon>Fonticulaceae</taxon>
        <taxon>Fonticula</taxon>
    </lineage>
</organism>
<feature type="compositionally biased region" description="Low complexity" evidence="9">
    <location>
        <begin position="187"/>
        <end position="200"/>
    </location>
</feature>
<dbReference type="PANTHER" id="PTHR14154">
    <property type="entry name" value="UPF0041 BRAIN PROTEIN 44-RELATED"/>
    <property type="match status" value="1"/>
</dbReference>
<feature type="transmembrane region" description="Helical" evidence="10">
    <location>
        <begin position="116"/>
        <end position="136"/>
    </location>
</feature>
<evidence type="ECO:0000256" key="7">
    <source>
        <dbReference type="ARBA" id="ARBA00023128"/>
    </source>
</evidence>
<feature type="compositionally biased region" description="Basic and acidic residues" evidence="9">
    <location>
        <begin position="504"/>
        <end position="514"/>
    </location>
</feature>
<evidence type="ECO:0000256" key="3">
    <source>
        <dbReference type="ARBA" id="ARBA00022448"/>
    </source>
</evidence>
<name>A0A058ZDW1_FONAL</name>
<evidence type="ECO:0000256" key="8">
    <source>
        <dbReference type="ARBA" id="ARBA00023136"/>
    </source>
</evidence>
<dbReference type="Pfam" id="PF03650">
    <property type="entry name" value="MPC"/>
    <property type="match status" value="2"/>
</dbReference>
<keyword evidence="7" id="KW-0496">Mitochondrion</keyword>
<dbReference type="AlphaFoldDB" id="A0A058ZDW1"/>